<comment type="subcellular location">
    <subcellularLocation>
        <location evidence="2">Host cytoplasm</location>
    </subcellularLocation>
    <subcellularLocation>
        <location evidence="3">Secreted</location>
    </subcellularLocation>
</comment>
<keyword evidence="9" id="KW-0677">Repeat</keyword>
<dbReference type="PANTHER" id="PTHR47114:SF2">
    <property type="entry name" value="OLIGODENDROCYTE-MYELIN GLYCOPROTEIN"/>
    <property type="match status" value="1"/>
</dbReference>
<dbReference type="InterPro" id="IPR051071">
    <property type="entry name" value="LRR-bact_E3_ubiq_ligases"/>
</dbReference>
<dbReference type="Pfam" id="PF20178">
    <property type="entry name" value="ToxA_N"/>
    <property type="match status" value="2"/>
</dbReference>
<dbReference type="PANTHER" id="PTHR47114">
    <property type="match status" value="1"/>
</dbReference>
<comment type="PTM">
    <text evidence="14">Ubiquitinated in the presence of host E1 ubiquitin-activating enzyme, E2 ubiquitin-conjugating enzyme and ubiquitin.</text>
</comment>
<dbReference type="Proteomes" id="UP000232455">
    <property type="component" value="Unassembled WGS sequence"/>
</dbReference>
<proteinExistence type="inferred from homology"/>
<evidence type="ECO:0000256" key="5">
    <source>
        <dbReference type="ARBA" id="ARBA00012483"/>
    </source>
</evidence>
<dbReference type="EC" id="2.3.2.27" evidence="5"/>
<evidence type="ECO:0000256" key="4">
    <source>
        <dbReference type="ARBA" id="ARBA00009868"/>
    </source>
</evidence>
<evidence type="ECO:0000313" key="17">
    <source>
        <dbReference type="Proteomes" id="UP000232455"/>
    </source>
</evidence>
<evidence type="ECO:0000256" key="13">
    <source>
        <dbReference type="ARBA" id="ARBA00023200"/>
    </source>
</evidence>
<evidence type="ECO:0000256" key="8">
    <source>
        <dbReference type="ARBA" id="ARBA00022679"/>
    </source>
</evidence>
<dbReference type="SUPFAM" id="SSF52058">
    <property type="entry name" value="L domain-like"/>
    <property type="match status" value="1"/>
</dbReference>
<dbReference type="Gene3D" id="1.20.58.360">
    <property type="entry name" value="Shigella T3SS effector IpaH defines"/>
    <property type="match status" value="1"/>
</dbReference>
<evidence type="ECO:0000256" key="1">
    <source>
        <dbReference type="ARBA" id="ARBA00000900"/>
    </source>
</evidence>
<dbReference type="InterPro" id="IPR032675">
    <property type="entry name" value="LRR_dom_sf"/>
</dbReference>
<evidence type="ECO:0000256" key="2">
    <source>
        <dbReference type="ARBA" id="ARBA00004192"/>
    </source>
</evidence>
<feature type="domain" description="NEL" evidence="15">
    <location>
        <begin position="1406"/>
        <end position="1697"/>
    </location>
</feature>
<accession>A0ABX4PYM8</accession>
<name>A0ABX4PYM8_9PSED</name>
<keyword evidence="6 14" id="KW-0964">Secreted</keyword>
<feature type="active site" description="Glycyl thioester intermediate" evidence="14">
    <location>
        <position position="1497"/>
    </location>
</feature>
<keyword evidence="11 14" id="KW-0832">Ubl conjugation</keyword>
<keyword evidence="13 14" id="KW-1035">Host cytoplasm</keyword>
<reference evidence="16 17" key="1">
    <citation type="submission" date="2017-11" db="EMBL/GenBank/DDBJ databases">
        <title>Genome sequencing of a diverse group of Pseudomonas species.</title>
        <authorList>
            <person name="Loper J."/>
        </authorList>
    </citation>
    <scope>NUCLEOTIDE SEQUENCE [LARGE SCALE GENOMIC DNA]</scope>
    <source>
        <strain evidence="16 17">LMG 25716</strain>
    </source>
</reference>
<evidence type="ECO:0000313" key="16">
    <source>
        <dbReference type="EMBL" id="PKA69600.1"/>
    </source>
</evidence>
<dbReference type="PROSITE" id="PS52053">
    <property type="entry name" value="NEL"/>
    <property type="match status" value="1"/>
</dbReference>
<dbReference type="EMBL" id="PHHE01000001">
    <property type="protein sequence ID" value="PKA69600.1"/>
    <property type="molecule type" value="Genomic_DNA"/>
</dbReference>
<comment type="similarity">
    <text evidence="4 14">Belongs to the LRR-containing bacterial E3 ligase family.</text>
</comment>
<dbReference type="Gene3D" id="3.80.10.10">
    <property type="entry name" value="Ribonuclease Inhibitor"/>
    <property type="match status" value="1"/>
</dbReference>
<evidence type="ECO:0000256" key="7">
    <source>
        <dbReference type="ARBA" id="ARBA00022614"/>
    </source>
</evidence>
<evidence type="ECO:0000256" key="6">
    <source>
        <dbReference type="ARBA" id="ARBA00022525"/>
    </source>
</evidence>
<evidence type="ECO:0000259" key="15">
    <source>
        <dbReference type="PROSITE" id="PS52053"/>
    </source>
</evidence>
<keyword evidence="7" id="KW-0433">Leucine-rich repeat</keyword>
<evidence type="ECO:0000256" key="11">
    <source>
        <dbReference type="ARBA" id="ARBA00022843"/>
    </source>
</evidence>
<evidence type="ECO:0000256" key="10">
    <source>
        <dbReference type="ARBA" id="ARBA00022786"/>
    </source>
</evidence>
<evidence type="ECO:0000256" key="12">
    <source>
        <dbReference type="ARBA" id="ARBA00023026"/>
    </source>
</evidence>
<evidence type="ECO:0000256" key="9">
    <source>
        <dbReference type="ARBA" id="ARBA00022737"/>
    </source>
</evidence>
<comment type="catalytic activity">
    <reaction evidence="1">
        <text>S-ubiquitinyl-[E2 ubiquitin-conjugating enzyme]-L-cysteine + [acceptor protein]-L-lysine = [E2 ubiquitin-conjugating enzyme]-L-cysteine + N(6)-ubiquitinyl-[acceptor protein]-L-lysine.</text>
        <dbReference type="EC" id="2.3.2.27"/>
    </reaction>
</comment>
<keyword evidence="10 14" id="KW-0833">Ubl conjugation pathway</keyword>
<sequence>MSVSVLASGSGHAAVENTKGVHQERIEALIPAAIKQAPAHRLASLKQSVAVAESYLLLPPDERQELKVLLLQYWTLQADVDSTLKSLQQNIQAFARPLLEKGIRETFSVDLDVETTTLKLYVPDKIIFGIDRGATRSRHSSLLDAALHNFEAIETESGFYRSGSGVYTLDETGAPKLHAITTEQFTALCRSLDIGAQYQKHLQSLLTPASTEQRKTLHKQAVAVELSAMKVAAKTALMASDISLQGLEAIKDLVNGKQSLKYHGQNLLSHRLRIMGLKLSGVVLFSAVAQKRDIETTLFNLLPQEALFLYEWSKRVPGLNDSAYEKYKLLSDVFANGPDAVTEEYTRRSDFYDQSRLVGPLIAYVPDDPLHPLKEYPSLTAFLRELITQLREPQYQQFFSRFIAQKDKPKFFKRVSERLSEITWQQRAPLNMGPWWRETAIENPHVEPITVPILENLWEYLYREKRDKAIADARLIAVPTGDEDAKTRWNRLVSYLDIGWNIFNFAVMLVPGMGEVVLGVMVAQLLAELAEGVEDWSQGDKDQASAHINSVIINFAQLALMSAGHVLPSGAAAIKPSTFIDKLQPVSMPDGSTRLWNPDLTPYEQKIALPEHSRPDALGLHPHNGNDVLRLEDKHYVVKKDPQTAQHRLQHPTRPTAYAPEVEHNAAGAWKTELDRPREWDKARILRRLNPLANTFSDTALEQIQRVSGVDENLLRRMHVEHELPPVLLSDTLERFKAYGDAGRLAQQILAGSIEESLAGYLPELMSELPRWPESKAISLSDPLPLGSGDPVTYGNASAKPADTLTLTLSELKAGALERRVLQFLDIPDIEALLGKAISSDKQVRIEALREQLARQANKRTAKIFESIYKGKQYAADARVGLLQGEYADLPRAIAEQLLADADAEDLRFLKENNRIPLKLREQIRAARNTVRVARAYEGLYLEKLTNADTRRLELGTLQTLPGWSPNVRIEIREFSFSGQLQASVGAEDAPIRKVLILDEEGRYNTRDERDQHLHGADDFYSSLLHALPDAERKALGYEIFEGAKLKAAIQGAPLSHEQLETVLLEHPVRKPAYDPQNTRLRGGMQGYPMHPSLWNALKQRVSALYPSFGEAQAQALLEGLDHGNAVLRIKMLEREFDQLNRSFRLWMNSPTKAMRFSPAGVAEWTSRNKVYKAIRQCWQRTGPQGSAVPGIIQPQALVLEGLDMDQHLDGMPLLTANFDHVTELNLRGAQMRSAQQHLLASFTGLRSLDLVSNQLSFLPKVITDMRFLRNLLLTDNELVLTEESVARLRTMTRLRALKLDGNPLGRVPDISQMRDLLILTLDNTGIERLPIGLFAIPRPRNIFLDLRYNIIRELPTVAPGSMSAEVIARTVISRERVWLSQANLEQLRLYIESVGLDPERPYPPRGTIDSSLWDEGLTQDEWNARQPIWDEVEDEFGSEPFFKELRKLTDSADFKLDGGRYKADLTAKVWRMLSAMRENTALREKIFAQAMWATECADAGAQFFNAMGVEVLVHEAYALASTDLVEAELVSLARGKSRLDELGRIARRRVAERLKAKETFRRQVGGVVTGTIDEVEVHLAYMTDLAERLDLPWQSRGMLFRKIAGVTTKMIEDACELVLVQEEGELLAPLIMEQPLWDNFLEHTYAEELEAAQSAIPIEDENARFNAIQECKLSLTRQAIDRARLQRVELPLTVGT</sequence>
<protein>
    <recommendedName>
        <fullName evidence="5">RING-type E3 ubiquitin transferase</fullName>
        <ecNumber evidence="5">2.3.2.27</ecNumber>
    </recommendedName>
</protein>
<evidence type="ECO:0000256" key="3">
    <source>
        <dbReference type="ARBA" id="ARBA00004613"/>
    </source>
</evidence>
<dbReference type="InterPro" id="IPR046673">
    <property type="entry name" value="ToxA_N"/>
</dbReference>
<dbReference type="InterPro" id="IPR029487">
    <property type="entry name" value="NEL_dom"/>
</dbReference>
<keyword evidence="17" id="KW-1185">Reference proteome</keyword>
<keyword evidence="12" id="KW-0843">Virulence</keyword>
<gene>
    <name evidence="16" type="ORF">ATI02_2461</name>
</gene>
<evidence type="ECO:0000256" key="14">
    <source>
        <dbReference type="PROSITE-ProRule" id="PRU01398"/>
    </source>
</evidence>
<organism evidence="16 17">
    <name type="scientific">Pseudomonas baetica</name>
    <dbReference type="NCBI Taxonomy" id="674054"/>
    <lineage>
        <taxon>Bacteria</taxon>
        <taxon>Pseudomonadati</taxon>
        <taxon>Pseudomonadota</taxon>
        <taxon>Gammaproteobacteria</taxon>
        <taxon>Pseudomonadales</taxon>
        <taxon>Pseudomonadaceae</taxon>
        <taxon>Pseudomonas</taxon>
    </lineage>
</organism>
<comment type="caution">
    <text evidence="16">The sequence shown here is derived from an EMBL/GenBank/DDBJ whole genome shotgun (WGS) entry which is preliminary data.</text>
</comment>
<keyword evidence="8 14" id="KW-0808">Transferase</keyword>
<dbReference type="Pfam" id="PF14496">
    <property type="entry name" value="NEL"/>
    <property type="match status" value="1"/>
</dbReference>